<proteinExistence type="predicted"/>
<dbReference type="AlphaFoldDB" id="A0A0A9FAX6"/>
<protein>
    <submittedName>
        <fullName evidence="1">Uncharacterized protein</fullName>
    </submittedName>
</protein>
<reference evidence="1" key="1">
    <citation type="submission" date="2014-09" db="EMBL/GenBank/DDBJ databases">
        <authorList>
            <person name="Magalhaes I.L.F."/>
            <person name="Oliveira U."/>
            <person name="Santos F.R."/>
            <person name="Vidigal T.H.D.A."/>
            <person name="Brescovit A.D."/>
            <person name="Santos A.J."/>
        </authorList>
    </citation>
    <scope>NUCLEOTIDE SEQUENCE</scope>
    <source>
        <tissue evidence="1">Shoot tissue taken approximately 20 cm above the soil surface</tissue>
    </source>
</reference>
<accession>A0A0A9FAX6</accession>
<evidence type="ECO:0000313" key="1">
    <source>
        <dbReference type="EMBL" id="JAE09487.1"/>
    </source>
</evidence>
<dbReference type="EMBL" id="GBRH01188409">
    <property type="protein sequence ID" value="JAE09487.1"/>
    <property type="molecule type" value="Transcribed_RNA"/>
</dbReference>
<reference evidence="1" key="2">
    <citation type="journal article" date="2015" name="Data Brief">
        <title>Shoot transcriptome of the giant reed, Arundo donax.</title>
        <authorList>
            <person name="Barrero R.A."/>
            <person name="Guerrero F.D."/>
            <person name="Moolhuijzen P."/>
            <person name="Goolsby J.A."/>
            <person name="Tidwell J."/>
            <person name="Bellgard S.E."/>
            <person name="Bellgard M.I."/>
        </authorList>
    </citation>
    <scope>NUCLEOTIDE SEQUENCE</scope>
    <source>
        <tissue evidence="1">Shoot tissue taken approximately 20 cm above the soil surface</tissue>
    </source>
</reference>
<name>A0A0A9FAX6_ARUDO</name>
<organism evidence="1">
    <name type="scientific">Arundo donax</name>
    <name type="common">Giant reed</name>
    <name type="synonym">Donax arundinaceus</name>
    <dbReference type="NCBI Taxonomy" id="35708"/>
    <lineage>
        <taxon>Eukaryota</taxon>
        <taxon>Viridiplantae</taxon>
        <taxon>Streptophyta</taxon>
        <taxon>Embryophyta</taxon>
        <taxon>Tracheophyta</taxon>
        <taxon>Spermatophyta</taxon>
        <taxon>Magnoliopsida</taxon>
        <taxon>Liliopsida</taxon>
        <taxon>Poales</taxon>
        <taxon>Poaceae</taxon>
        <taxon>PACMAD clade</taxon>
        <taxon>Arundinoideae</taxon>
        <taxon>Arundineae</taxon>
        <taxon>Arundo</taxon>
    </lineage>
</organism>
<sequence>MKSLQVNNTHLTVNCFCHVSWQKNRYMVY</sequence>